<dbReference type="InterPro" id="IPR007165">
    <property type="entry name" value="Phage_holin_4_2"/>
</dbReference>
<dbReference type="Proteomes" id="UP001321766">
    <property type="component" value="Chromosome"/>
</dbReference>
<evidence type="ECO:0000313" key="2">
    <source>
        <dbReference type="EMBL" id="BDR52943.1"/>
    </source>
</evidence>
<evidence type="ECO:0000256" key="1">
    <source>
        <dbReference type="SAM" id="Phobius"/>
    </source>
</evidence>
<keyword evidence="1" id="KW-1133">Transmembrane helix</keyword>
<protein>
    <submittedName>
        <fullName evidence="2">Membrane protein</fullName>
    </submittedName>
</protein>
<feature type="transmembrane region" description="Helical" evidence="1">
    <location>
        <begin position="32"/>
        <end position="50"/>
    </location>
</feature>
<keyword evidence="3" id="KW-1185">Reference proteome</keyword>
<gene>
    <name evidence="2" type="ORF">KIM372_08500</name>
</gene>
<keyword evidence="1" id="KW-0812">Transmembrane</keyword>
<evidence type="ECO:0000313" key="3">
    <source>
        <dbReference type="Proteomes" id="UP001321766"/>
    </source>
</evidence>
<organism evidence="2 3">
    <name type="scientific">Bombiscardovia nodaiensis</name>
    <dbReference type="NCBI Taxonomy" id="2932181"/>
    <lineage>
        <taxon>Bacteria</taxon>
        <taxon>Bacillati</taxon>
        <taxon>Actinomycetota</taxon>
        <taxon>Actinomycetes</taxon>
        <taxon>Bifidobacteriales</taxon>
        <taxon>Bifidobacteriaceae</taxon>
        <taxon>Bombiscardovia</taxon>
    </lineage>
</organism>
<dbReference type="PANTHER" id="PTHR37309:SF1">
    <property type="entry name" value="SLR0284 PROTEIN"/>
    <property type="match status" value="1"/>
</dbReference>
<dbReference type="PANTHER" id="PTHR37309">
    <property type="entry name" value="SLR0284 PROTEIN"/>
    <property type="match status" value="1"/>
</dbReference>
<proteinExistence type="predicted"/>
<dbReference type="EMBL" id="AP026798">
    <property type="protein sequence ID" value="BDR52943.1"/>
    <property type="molecule type" value="Genomic_DNA"/>
</dbReference>
<accession>A0ABN6SBV6</accession>
<feature type="transmembrane region" description="Helical" evidence="1">
    <location>
        <begin position="98"/>
        <end position="119"/>
    </location>
</feature>
<reference evidence="2 3" key="1">
    <citation type="journal article" date="2023" name="Microbiol. Spectr.">
        <title>Symbiosis of Carpenter Bees with Uncharacterized Lactic Acid Bacteria Showing NAD Auxotrophy.</title>
        <authorList>
            <person name="Kawasaki S."/>
            <person name="Ozawa K."/>
            <person name="Mori T."/>
            <person name="Yamamoto A."/>
            <person name="Ito M."/>
            <person name="Ohkuma M."/>
            <person name="Sakamoto M."/>
            <person name="Matsutani M."/>
        </authorList>
    </citation>
    <scope>NUCLEOTIDE SEQUENCE [LARGE SCALE GENOMIC DNA]</scope>
    <source>
        <strain evidence="2 3">Kim37-2</strain>
    </source>
</reference>
<name>A0ABN6SBV6_9BIFI</name>
<dbReference type="Pfam" id="PF04020">
    <property type="entry name" value="Phage_holin_4_2"/>
    <property type="match status" value="1"/>
</dbReference>
<feature type="transmembrane region" description="Helical" evidence="1">
    <location>
        <begin position="7"/>
        <end position="26"/>
    </location>
</feature>
<keyword evidence="1" id="KW-0472">Membrane</keyword>
<sequence>MTKFLSRWLVMTIATGVMVLLLPGMTAVGKPPIMGIAAFALFMALINASIKPLVRMLTLPLTIITFGLFALVLNWFFMSLASWLAIGLFGVGVQIHGFFWSIIGTIIMAIVSSVVTAVIDH</sequence>